<dbReference type="InterPro" id="IPR008918">
    <property type="entry name" value="HhH2"/>
</dbReference>
<dbReference type="NCBIfam" id="TIGR00593">
    <property type="entry name" value="pola"/>
    <property type="match status" value="1"/>
</dbReference>
<dbReference type="KEGG" id="amah:DLM_3604"/>
<feature type="domain" description="DNA-directed DNA polymerase family A palm" evidence="20">
    <location>
        <begin position="684"/>
        <end position="890"/>
    </location>
</feature>
<evidence type="ECO:0000256" key="7">
    <source>
        <dbReference type="ARBA" id="ARBA00022705"/>
    </source>
</evidence>
<dbReference type="SMART" id="SM00475">
    <property type="entry name" value="53EXOc"/>
    <property type="match status" value="1"/>
</dbReference>
<dbReference type="InterPro" id="IPR012337">
    <property type="entry name" value="RNaseH-like_sf"/>
</dbReference>
<dbReference type="SUPFAM" id="SSF53098">
    <property type="entry name" value="Ribonuclease H-like"/>
    <property type="match status" value="1"/>
</dbReference>
<dbReference type="GO" id="GO:0008409">
    <property type="term" value="F:5'-3' exonuclease activity"/>
    <property type="evidence" value="ECO:0007669"/>
    <property type="project" value="UniProtKB-UniRule"/>
</dbReference>
<dbReference type="InterPro" id="IPR019760">
    <property type="entry name" value="DNA-dir_DNA_pol_A_CS"/>
</dbReference>
<keyword evidence="13 17" id="KW-0238">DNA-binding</keyword>
<evidence type="ECO:0000256" key="12">
    <source>
        <dbReference type="ARBA" id="ARBA00022932"/>
    </source>
</evidence>
<keyword evidence="8" id="KW-0540">Nuclease</keyword>
<dbReference type="NCBIfam" id="NF004397">
    <property type="entry name" value="PRK05755.1"/>
    <property type="match status" value="1"/>
</dbReference>
<comment type="similarity">
    <text evidence="1 17">Belongs to the DNA polymerase type-A family.</text>
</comment>
<keyword evidence="10 17" id="KW-0378">Hydrolase</keyword>
<dbReference type="Pfam" id="PF01612">
    <property type="entry name" value="DNA_pol_A_exo1"/>
    <property type="match status" value="1"/>
</dbReference>
<evidence type="ECO:0000256" key="11">
    <source>
        <dbReference type="ARBA" id="ARBA00022839"/>
    </source>
</evidence>
<reference evidence="22" key="1">
    <citation type="journal article" date="2017" name="Biotechnol. Biofuels">
        <title>Evaluation of environmental bacterial communities as a factor affecting the growth of duckweed Lemna minor.</title>
        <authorList>
            <person name="Ishizawa H."/>
            <person name="Kuroda M."/>
            <person name="Morikawa M."/>
            <person name="Ike M."/>
        </authorList>
    </citation>
    <scope>NUCLEOTIDE SEQUENCE [LARGE SCALE GENOMIC DNA]</scope>
    <source>
        <strain evidence="22">H3</strain>
    </source>
</reference>
<evidence type="ECO:0000259" key="20">
    <source>
        <dbReference type="SMART" id="SM00482"/>
    </source>
</evidence>
<dbReference type="PROSITE" id="PS00447">
    <property type="entry name" value="DNA_POLYMERASE_A"/>
    <property type="match status" value="1"/>
</dbReference>
<dbReference type="STRING" id="332411.VI06_15575"/>
<evidence type="ECO:0000313" key="21">
    <source>
        <dbReference type="EMBL" id="BBF87190.1"/>
    </source>
</evidence>
<comment type="subunit">
    <text evidence="2">Single-chain monomer with multiple functions.</text>
</comment>
<evidence type="ECO:0000256" key="5">
    <source>
        <dbReference type="ARBA" id="ARBA00022679"/>
    </source>
</evidence>
<dbReference type="FunFam" id="3.30.420.10:FF:000026">
    <property type="entry name" value="DNA polymerase I"/>
    <property type="match status" value="1"/>
</dbReference>
<dbReference type="Proteomes" id="UP000198290">
    <property type="component" value="Chromosome"/>
</dbReference>
<dbReference type="Pfam" id="PF00476">
    <property type="entry name" value="DNA_pol_A"/>
    <property type="match status" value="1"/>
</dbReference>
<dbReference type="InterPro" id="IPR036397">
    <property type="entry name" value="RNaseH_sf"/>
</dbReference>
<dbReference type="GO" id="GO:0008408">
    <property type="term" value="F:3'-5' exonuclease activity"/>
    <property type="evidence" value="ECO:0007669"/>
    <property type="project" value="UniProtKB-UniRule"/>
</dbReference>
<keyword evidence="14 17" id="KW-0234">DNA repair</keyword>
<dbReference type="SMART" id="SM00482">
    <property type="entry name" value="POLAc"/>
    <property type="match status" value="1"/>
</dbReference>
<organism evidence="21 22">
    <name type="scientific">Aquitalea magnusonii</name>
    <dbReference type="NCBI Taxonomy" id="332411"/>
    <lineage>
        <taxon>Bacteria</taxon>
        <taxon>Pseudomonadati</taxon>
        <taxon>Pseudomonadota</taxon>
        <taxon>Betaproteobacteria</taxon>
        <taxon>Neisseriales</taxon>
        <taxon>Chromobacteriaceae</taxon>
        <taxon>Aquitalea</taxon>
    </lineage>
</organism>
<dbReference type="FunFam" id="1.20.1060.10:FF:000001">
    <property type="entry name" value="DNA polymerase I"/>
    <property type="match status" value="1"/>
</dbReference>
<dbReference type="SUPFAM" id="SSF88723">
    <property type="entry name" value="PIN domain-like"/>
    <property type="match status" value="1"/>
</dbReference>
<dbReference type="InterPro" id="IPR020045">
    <property type="entry name" value="DNA_polI_H3TH"/>
</dbReference>
<evidence type="ECO:0000256" key="15">
    <source>
        <dbReference type="ARBA" id="ARBA00049244"/>
    </source>
</evidence>
<keyword evidence="11 17" id="KW-0269">Exonuclease</keyword>
<dbReference type="Pfam" id="PF01367">
    <property type="entry name" value="5_3_exonuc"/>
    <property type="match status" value="1"/>
</dbReference>
<dbReference type="Pfam" id="PF02739">
    <property type="entry name" value="5_3_exonuc_N"/>
    <property type="match status" value="1"/>
</dbReference>
<dbReference type="FunFam" id="3.40.50.1010:FF:000001">
    <property type="entry name" value="DNA polymerase I"/>
    <property type="match status" value="1"/>
</dbReference>
<dbReference type="InterPro" id="IPR018320">
    <property type="entry name" value="DNA_polymerase_1"/>
</dbReference>
<dbReference type="PANTHER" id="PTHR10133">
    <property type="entry name" value="DNA POLYMERASE I"/>
    <property type="match status" value="1"/>
</dbReference>
<sequence length="926" mass="101445">MIDGSSYLYRAFHAMPDLRSPDGRPTGAVYGMVNMLRRLEKEVQFDYSACVFDAKGKTFRDELYPEYKANRPSMPEELAAQIKPVHEVVQASGWPMLMVDGVEADDVIGTLARMGEAAGFKVIISTGDKDMAQLVTPMVSLVNTMTNENLDQAGVKEKFGVPPERIIDYLTLIGDKVDNVPGVDKCGPKTAVKWLEEYGTLDNIIANADKVGGKVGENLRAALDWLPRGHQLITIKCDVDLQQDMPYGLNSLQHGVKDRPRLAELFKDHGFRTFYREVTEGEDAPVSSPAPVDAPAASLGQTDDMFAMADAVSAPAPVAPSVSAISRHYHTILDEAALQGWLDKLNSGALVSLDTETTSLDQMQARLVGISFALQAGEAAYLPLGHHYAGAPQQLALDEVLARLKPWLEDASKPKCGQNLKYDRHVFANHGISLAGVVDDTMLASYVLESHQRHNMDDLAARHLGETTVSYEDICGKGAKQIGFGEVDIEIAANYAAEDADITLRLNQHFAPQLTGRLGEIYRDIELPVAEVLFRMERNGVLIDREQLAAQSHQLGTQMLQLESQAYELAGQPFNLNSPKQLQEILFGKLGIPTKGIKKTPSGGFSTDESVLEALALDYPLPKCILQYRSLTKLKSTYTDKLPTLINPDTGRVHTNYSQAVAITGRLASSDPNLQNIPVRTAEGRRVREAFIAKPGHSIVSADYSQIELRIMAHLSDDAGMLAAFASGEDIHKATAAEVFGVTLEQVTSDQRRAAKAINFGLIYGMSAFGLAAQLDIERSAAQQYIDRYFMRYPGVADYMQRTRETAREQGYVETVFGRRLYLPEIKLANPARRAGAERAAINAPMQGTAADLIKLAMIAVQHWLDAQKLSSLLIMQVHDELVLEVPDSELELVKQQLPQIMAGVAQLKVPLLAEVGAGSSWEAAH</sequence>
<dbReference type="InterPro" id="IPR036279">
    <property type="entry name" value="5-3_exonuclease_C_sf"/>
</dbReference>
<protein>
    <recommendedName>
        <fullName evidence="4 16">DNA polymerase I</fullName>
        <ecNumber evidence="3 16">2.7.7.7</ecNumber>
    </recommendedName>
</protein>
<evidence type="ECO:0000256" key="8">
    <source>
        <dbReference type="ARBA" id="ARBA00022722"/>
    </source>
</evidence>
<keyword evidence="5 17" id="KW-0808">Transferase</keyword>
<keyword evidence="12 17" id="KW-0239">DNA-directed DNA polymerase</keyword>
<proteinExistence type="inferred from homology"/>
<evidence type="ECO:0000256" key="4">
    <source>
        <dbReference type="ARBA" id="ARBA00020311"/>
    </source>
</evidence>
<keyword evidence="7 17" id="KW-0235">DNA replication</keyword>
<reference evidence="21 22" key="2">
    <citation type="journal article" date="2017" name="Genome Announc.">
        <title>Draft genome sequence of Aquitalea magnusonii strain H3, a plant growth-promoting bacterium of duckweed Lemna minor.</title>
        <authorList>
            <person name="Ishizawa H."/>
            <person name="Kuroda M."/>
            <person name="Ike M."/>
        </authorList>
    </citation>
    <scope>NUCLEOTIDE SEQUENCE [LARGE SCALE GENOMIC DNA]</scope>
    <source>
        <strain evidence="21 22">H3</strain>
    </source>
</reference>
<dbReference type="Gene3D" id="1.10.150.20">
    <property type="entry name" value="5' to 3' exonuclease, C-terminal subdomain"/>
    <property type="match status" value="2"/>
</dbReference>
<reference evidence="22" key="3">
    <citation type="journal article" date="2017" name="Plant Physiol. Biochem.">
        <title>Differential oxidative and antioxidative response of duckweed Lemna minor toward plant growth promoting/inhibiting bacteria.</title>
        <authorList>
            <person name="Ishizawa H."/>
            <person name="Kuroda M."/>
            <person name="Morikawa M."/>
            <person name="Ike M."/>
        </authorList>
    </citation>
    <scope>NUCLEOTIDE SEQUENCE [LARGE SCALE GENOMIC DNA]</scope>
    <source>
        <strain evidence="22">H3</strain>
    </source>
</reference>
<dbReference type="SMART" id="SM00474">
    <property type="entry name" value="35EXOc"/>
    <property type="match status" value="1"/>
</dbReference>
<keyword evidence="6 17" id="KW-0548">Nucleotidyltransferase</keyword>
<dbReference type="GO" id="GO:0003887">
    <property type="term" value="F:DNA-directed DNA polymerase activity"/>
    <property type="evidence" value="ECO:0007669"/>
    <property type="project" value="UniProtKB-UniRule"/>
</dbReference>
<dbReference type="InterPro" id="IPR001098">
    <property type="entry name" value="DNA-dir_DNA_pol_A_palm_dom"/>
</dbReference>
<evidence type="ECO:0000256" key="17">
    <source>
        <dbReference type="RuleBase" id="RU004460"/>
    </source>
</evidence>
<evidence type="ECO:0000313" key="22">
    <source>
        <dbReference type="Proteomes" id="UP000198290"/>
    </source>
</evidence>
<evidence type="ECO:0000256" key="10">
    <source>
        <dbReference type="ARBA" id="ARBA00022801"/>
    </source>
</evidence>
<feature type="domain" description="3'-5' exonuclease" evidence="18">
    <location>
        <begin position="329"/>
        <end position="515"/>
    </location>
</feature>
<dbReference type="Gene3D" id="1.20.1060.10">
    <property type="entry name" value="Taq DNA Polymerase, Chain T, domain 4"/>
    <property type="match status" value="1"/>
</dbReference>
<evidence type="ECO:0000259" key="19">
    <source>
        <dbReference type="SMART" id="SM00475"/>
    </source>
</evidence>
<dbReference type="SUPFAM" id="SSF56672">
    <property type="entry name" value="DNA/RNA polymerases"/>
    <property type="match status" value="1"/>
</dbReference>
<dbReference type="Gene3D" id="3.30.70.370">
    <property type="match status" value="1"/>
</dbReference>
<dbReference type="InterPro" id="IPR002421">
    <property type="entry name" value="5-3_exonuclease"/>
</dbReference>
<dbReference type="EMBL" id="AP018823">
    <property type="protein sequence ID" value="BBF87190.1"/>
    <property type="molecule type" value="Genomic_DNA"/>
</dbReference>
<evidence type="ECO:0000256" key="3">
    <source>
        <dbReference type="ARBA" id="ARBA00012417"/>
    </source>
</evidence>
<comment type="function">
    <text evidence="17">In addition to polymerase activity, this DNA polymerase exhibits 3'-5' and 5'-3' exonuclease activity.</text>
</comment>
<dbReference type="InterPro" id="IPR002562">
    <property type="entry name" value="3'-5'_exonuclease_dom"/>
</dbReference>
<evidence type="ECO:0000256" key="2">
    <source>
        <dbReference type="ARBA" id="ARBA00011541"/>
    </source>
</evidence>
<dbReference type="FunFam" id="1.10.150.20:FF:000002">
    <property type="entry name" value="DNA polymerase I"/>
    <property type="match status" value="1"/>
</dbReference>
<dbReference type="InterPro" id="IPR020046">
    <property type="entry name" value="5-3_exonucl_a-hlix_arch_N"/>
</dbReference>
<comment type="catalytic activity">
    <reaction evidence="15 17">
        <text>DNA(n) + a 2'-deoxyribonucleoside 5'-triphosphate = DNA(n+1) + diphosphate</text>
        <dbReference type="Rhea" id="RHEA:22508"/>
        <dbReference type="Rhea" id="RHEA-COMP:17339"/>
        <dbReference type="Rhea" id="RHEA-COMP:17340"/>
        <dbReference type="ChEBI" id="CHEBI:33019"/>
        <dbReference type="ChEBI" id="CHEBI:61560"/>
        <dbReference type="ChEBI" id="CHEBI:173112"/>
        <dbReference type="EC" id="2.7.7.7"/>
    </reaction>
</comment>
<dbReference type="GO" id="GO:0006261">
    <property type="term" value="P:DNA-templated DNA replication"/>
    <property type="evidence" value="ECO:0007669"/>
    <property type="project" value="UniProtKB-UniRule"/>
</dbReference>
<dbReference type="AlphaFoldDB" id="A0A3G9GH44"/>
<dbReference type="InterPro" id="IPR002298">
    <property type="entry name" value="DNA_polymerase_A"/>
</dbReference>
<dbReference type="GO" id="GO:0003677">
    <property type="term" value="F:DNA binding"/>
    <property type="evidence" value="ECO:0007669"/>
    <property type="project" value="UniProtKB-UniRule"/>
</dbReference>
<evidence type="ECO:0000259" key="18">
    <source>
        <dbReference type="SMART" id="SM00474"/>
    </source>
</evidence>
<keyword evidence="9 17" id="KW-0227">DNA damage</keyword>
<dbReference type="InterPro" id="IPR043502">
    <property type="entry name" value="DNA/RNA_pol_sf"/>
</dbReference>
<dbReference type="FunFam" id="1.10.150.20:FF:000003">
    <property type="entry name" value="DNA polymerase I"/>
    <property type="match status" value="1"/>
</dbReference>
<evidence type="ECO:0000256" key="1">
    <source>
        <dbReference type="ARBA" id="ARBA00007705"/>
    </source>
</evidence>
<evidence type="ECO:0000256" key="14">
    <source>
        <dbReference type="ARBA" id="ARBA00023204"/>
    </source>
</evidence>
<keyword evidence="22" id="KW-1185">Reference proteome</keyword>
<feature type="domain" description="5'-3' exonuclease" evidence="19">
    <location>
        <begin position="2"/>
        <end position="248"/>
    </location>
</feature>
<dbReference type="InterPro" id="IPR029060">
    <property type="entry name" value="PIN-like_dom_sf"/>
</dbReference>
<dbReference type="CDD" id="cd08637">
    <property type="entry name" value="DNA_pol_A_pol_I_C"/>
    <property type="match status" value="1"/>
</dbReference>
<accession>A0A3G9GH44</accession>
<evidence type="ECO:0000256" key="6">
    <source>
        <dbReference type="ARBA" id="ARBA00022695"/>
    </source>
</evidence>
<dbReference type="SMART" id="SM00279">
    <property type="entry name" value="HhH2"/>
    <property type="match status" value="1"/>
</dbReference>
<dbReference type="CDD" id="cd09859">
    <property type="entry name" value="PIN_53EXO"/>
    <property type="match status" value="1"/>
</dbReference>
<dbReference type="SUPFAM" id="SSF47807">
    <property type="entry name" value="5' to 3' exonuclease, C-terminal subdomain"/>
    <property type="match status" value="1"/>
</dbReference>
<dbReference type="GO" id="GO:0006302">
    <property type="term" value="P:double-strand break repair"/>
    <property type="evidence" value="ECO:0007669"/>
    <property type="project" value="TreeGrafter"/>
</dbReference>
<dbReference type="PRINTS" id="PR00868">
    <property type="entry name" value="DNAPOLI"/>
</dbReference>
<dbReference type="Gene3D" id="3.40.50.1010">
    <property type="entry name" value="5'-nuclease"/>
    <property type="match status" value="1"/>
</dbReference>
<name>A0A3G9GH44_9NEIS</name>
<dbReference type="CDD" id="cd06139">
    <property type="entry name" value="DNA_polA_I_Ecoli_like_exo"/>
    <property type="match status" value="1"/>
</dbReference>
<evidence type="ECO:0000256" key="13">
    <source>
        <dbReference type="ARBA" id="ARBA00023125"/>
    </source>
</evidence>
<dbReference type="PANTHER" id="PTHR10133:SF27">
    <property type="entry name" value="DNA POLYMERASE NU"/>
    <property type="match status" value="1"/>
</dbReference>
<dbReference type="CDD" id="cd09898">
    <property type="entry name" value="H3TH_53EXO"/>
    <property type="match status" value="1"/>
</dbReference>
<evidence type="ECO:0000256" key="16">
    <source>
        <dbReference type="NCBIfam" id="TIGR00593"/>
    </source>
</evidence>
<dbReference type="Gene3D" id="3.30.420.10">
    <property type="entry name" value="Ribonuclease H-like superfamily/Ribonuclease H"/>
    <property type="match status" value="1"/>
</dbReference>
<dbReference type="EC" id="2.7.7.7" evidence="3 16"/>
<evidence type="ECO:0000256" key="9">
    <source>
        <dbReference type="ARBA" id="ARBA00022763"/>
    </source>
</evidence>
<gene>
    <name evidence="17" type="primary">polA</name>
    <name evidence="21" type="ORF">DLM_3604</name>
</gene>